<dbReference type="GO" id="GO:0140664">
    <property type="term" value="F:ATP-dependent DNA damage sensor activity"/>
    <property type="evidence" value="ECO:0007669"/>
    <property type="project" value="InterPro"/>
</dbReference>
<name>A0A061HKJ8_BLUGR</name>
<reference evidence="6" key="1">
    <citation type="journal article" date="2013" name="Nat. Genet.">
        <title>The wheat powdery mildew genome shows the unique evolution of an obligate biotroph.</title>
        <authorList>
            <person name="Wicker T."/>
            <person name="Oberhaensli S."/>
            <person name="Parlange F."/>
            <person name="Buchmann J.P."/>
            <person name="Shatalina M."/>
            <person name="Roffler S."/>
            <person name="Ben-David R."/>
            <person name="Dolezel J."/>
            <person name="Simkova H."/>
            <person name="Schulze-Lefert P."/>
            <person name="Spanu P.D."/>
            <person name="Bruggmann R."/>
            <person name="Amselem J."/>
            <person name="Quesneville H."/>
            <person name="Ver Loren van Themaat E."/>
            <person name="Paape T."/>
            <person name="Shimizu K.K."/>
            <person name="Keller B."/>
        </authorList>
    </citation>
    <scope>NUCLEOTIDE SEQUENCE [LARGE SCALE GENOMIC DNA]</scope>
    <source>
        <strain evidence="6">96224</strain>
    </source>
</reference>
<evidence type="ECO:0000256" key="2">
    <source>
        <dbReference type="ARBA" id="ARBA00022840"/>
    </source>
</evidence>
<dbReference type="InterPro" id="IPR027417">
    <property type="entry name" value="P-loop_NTPase"/>
</dbReference>
<dbReference type="InterPro" id="IPR020588">
    <property type="entry name" value="RecA_ATP-bd"/>
</dbReference>
<accession>A0A061HKJ8</accession>
<dbReference type="GO" id="GO:0005524">
    <property type="term" value="F:ATP binding"/>
    <property type="evidence" value="ECO:0007669"/>
    <property type="project" value="UniProtKB-KW"/>
</dbReference>
<feature type="non-terminal residue" evidence="5">
    <location>
        <position position="441"/>
    </location>
</feature>
<dbReference type="InterPro" id="IPR013632">
    <property type="entry name" value="Rad51_C"/>
</dbReference>
<reference evidence="4" key="2">
    <citation type="submission" date="2013-01" db="EMBL/GenBank/DDBJ databases">
        <title>The wheat powdery mildew genome reveals unique evolution of an obligate biotroph.</title>
        <authorList>
            <person name="Oberhaensli S."/>
            <person name="Wicker T."/>
            <person name="Keller B."/>
        </authorList>
    </citation>
    <scope>NUCLEOTIDE SEQUENCE</scope>
    <source>
        <strain evidence="4">96224</strain>
    </source>
</reference>
<dbReference type="PROSITE" id="PS50162">
    <property type="entry name" value="RECA_2"/>
    <property type="match status" value="1"/>
</dbReference>
<organism evidence="5">
    <name type="scientific">Blumeria graminis f. sp. tritici 96224</name>
    <dbReference type="NCBI Taxonomy" id="1268274"/>
    <lineage>
        <taxon>Eukaryota</taxon>
        <taxon>Fungi</taxon>
        <taxon>Dikarya</taxon>
        <taxon>Ascomycota</taxon>
        <taxon>Pezizomycotina</taxon>
        <taxon>Leotiomycetes</taxon>
        <taxon>Erysiphales</taxon>
        <taxon>Erysiphaceae</taxon>
        <taxon>Blumeria</taxon>
    </lineage>
</organism>
<dbReference type="PANTHER" id="PTHR22942">
    <property type="entry name" value="RECA/RAD51/RADA DNA STRAND-PAIRING FAMILY MEMBER"/>
    <property type="match status" value="1"/>
</dbReference>
<evidence type="ECO:0000313" key="6">
    <source>
        <dbReference type="Proteomes" id="UP000053110"/>
    </source>
</evidence>
<dbReference type="HOGENOM" id="CLU_013059_1_0_1"/>
<evidence type="ECO:0000313" key="4">
    <source>
        <dbReference type="EMBL" id="EPQ63671.1"/>
    </source>
</evidence>
<dbReference type="GO" id="GO:0006312">
    <property type="term" value="P:mitotic recombination"/>
    <property type="evidence" value="ECO:0007669"/>
    <property type="project" value="TreeGrafter"/>
</dbReference>
<dbReference type="GO" id="GO:0000730">
    <property type="term" value="P:DNA recombinase assembly"/>
    <property type="evidence" value="ECO:0007669"/>
    <property type="project" value="TreeGrafter"/>
</dbReference>
<dbReference type="Gene3D" id="3.40.50.300">
    <property type="entry name" value="P-loop containing nucleotide triphosphate hydrolases"/>
    <property type="match status" value="1"/>
</dbReference>
<dbReference type="GO" id="GO:0003690">
    <property type="term" value="F:double-stranded DNA binding"/>
    <property type="evidence" value="ECO:0007669"/>
    <property type="project" value="TreeGrafter"/>
</dbReference>
<feature type="domain" description="RecA family profile 1" evidence="3">
    <location>
        <begin position="92"/>
        <end position="271"/>
    </location>
</feature>
<dbReference type="GO" id="GO:0000150">
    <property type="term" value="F:DNA strand exchange activity"/>
    <property type="evidence" value="ECO:0007669"/>
    <property type="project" value="TreeGrafter"/>
</dbReference>
<dbReference type="AlphaFoldDB" id="A0A061HKJ8"/>
<evidence type="ECO:0000256" key="1">
    <source>
        <dbReference type="ARBA" id="ARBA00022741"/>
    </source>
</evidence>
<sequence>MTDLVYVLPDFPVNQHVRILPCIELHHITTVDLITLDCLEIAKRTRLPVLDVKKLRDAILTALKSNLGLTGVQEPRSDSTSLRKTGKQVVDSWKTISLLDDNIDRALMGGIPTGSITEITGESGAGKTQFLLILLLAAQLPEPQGLSCATLYISTESPLPVTRVRQMLLSNQAFTSAACKPSLDRIISIVTSDLESQDHIIYFQVPVAIKRYGIRLVVIDSVASNYRAEFDRDPKYGANMAQRSADLLKLGRFLQNLARDMDVAVVVSNQVSDRITERFYGTNISKLEPRPVDLTSALPIDKTPSLRNSEVSNSQVDKTEPKIISRDTQGIMSLDHQQRWFTGWGDEPPSEIRSITNVKTPSLGLIWTNQIACRIALLKTPVFGPGLQFNDGNEEGEPNLKKWDRWLKVVFASHAPESGIGITSAVKFDIKECGLQAASNG</sequence>
<protein>
    <submittedName>
        <fullName evidence="5">Bgt-2411</fullName>
    </submittedName>
</protein>
<proteinExistence type="predicted"/>
<dbReference type="Proteomes" id="UP000053110">
    <property type="component" value="Unassembled WGS sequence"/>
</dbReference>
<dbReference type="PANTHER" id="PTHR22942:SF66">
    <property type="entry name" value="RE19845P"/>
    <property type="match status" value="1"/>
</dbReference>
<dbReference type="OrthoDB" id="1861185at2759"/>
<dbReference type="EMBL" id="UIGY01000132">
    <property type="protein sequence ID" value="SUZ11577.1"/>
    <property type="molecule type" value="Genomic_DNA"/>
</dbReference>
<evidence type="ECO:0000259" key="3">
    <source>
        <dbReference type="PROSITE" id="PS50162"/>
    </source>
</evidence>
<keyword evidence="1" id="KW-0547">Nucleotide-binding</keyword>
<dbReference type="Pfam" id="PF08423">
    <property type="entry name" value="Rad51"/>
    <property type="match status" value="1"/>
</dbReference>
<reference evidence="5" key="3">
    <citation type="submission" date="2018-07" db="EMBL/GenBank/DDBJ databases">
        <authorList>
            <person name="Quirk P.G."/>
            <person name="Krulwich T.A."/>
        </authorList>
    </citation>
    <scope>NUCLEOTIDE SEQUENCE</scope>
    <source>
        <strain evidence="5">96224</strain>
    </source>
</reference>
<keyword evidence="2" id="KW-0067">ATP-binding</keyword>
<gene>
    <name evidence="4" type="ORF">BGT96224_2411</name>
    <name evidence="5" type="ORF">BGT96224V2_LOCUS4724</name>
</gene>
<dbReference type="GO" id="GO:0061982">
    <property type="term" value="P:meiosis I cell cycle process"/>
    <property type="evidence" value="ECO:0007669"/>
    <property type="project" value="UniProtKB-ARBA"/>
</dbReference>
<dbReference type="GO" id="GO:0003697">
    <property type="term" value="F:single-stranded DNA binding"/>
    <property type="evidence" value="ECO:0007669"/>
    <property type="project" value="TreeGrafter"/>
</dbReference>
<evidence type="ECO:0000313" key="5">
    <source>
        <dbReference type="EMBL" id="SUZ11577.1"/>
    </source>
</evidence>
<dbReference type="EMBL" id="KE375104">
    <property type="protein sequence ID" value="EPQ63671.1"/>
    <property type="molecule type" value="Genomic_DNA"/>
</dbReference>
<dbReference type="GO" id="GO:0042148">
    <property type="term" value="P:DNA strand invasion"/>
    <property type="evidence" value="ECO:0007669"/>
    <property type="project" value="TreeGrafter"/>
</dbReference>
<dbReference type="SUPFAM" id="SSF52540">
    <property type="entry name" value="P-loop containing nucleoside triphosphate hydrolases"/>
    <property type="match status" value="1"/>
</dbReference>